<evidence type="ECO:0000313" key="2">
    <source>
        <dbReference type="EMBL" id="KAH0463700.1"/>
    </source>
</evidence>
<dbReference type="EMBL" id="JAGFBR010000008">
    <property type="protein sequence ID" value="KAH0463700.1"/>
    <property type="molecule type" value="Genomic_DNA"/>
</dbReference>
<comment type="caution">
    <text evidence="2">The sequence shown here is derived from an EMBL/GenBank/DDBJ whole genome shotgun (WGS) entry which is preliminary data.</text>
</comment>
<evidence type="ECO:0000313" key="3">
    <source>
        <dbReference type="Proteomes" id="UP000775213"/>
    </source>
</evidence>
<dbReference type="Proteomes" id="UP000775213">
    <property type="component" value="Unassembled WGS sequence"/>
</dbReference>
<feature type="compositionally biased region" description="Gly residues" evidence="1">
    <location>
        <begin position="1"/>
        <end position="10"/>
    </location>
</feature>
<proteinExistence type="predicted"/>
<reference evidence="2 3" key="1">
    <citation type="journal article" date="2021" name="Hortic Res">
        <title>Chromosome-scale assembly of the Dendrobium chrysotoxum genome enhances the understanding of orchid evolution.</title>
        <authorList>
            <person name="Zhang Y."/>
            <person name="Zhang G.Q."/>
            <person name="Zhang D."/>
            <person name="Liu X.D."/>
            <person name="Xu X.Y."/>
            <person name="Sun W.H."/>
            <person name="Yu X."/>
            <person name="Zhu X."/>
            <person name="Wang Z.W."/>
            <person name="Zhao X."/>
            <person name="Zhong W.Y."/>
            <person name="Chen H."/>
            <person name="Yin W.L."/>
            <person name="Huang T."/>
            <person name="Niu S.C."/>
            <person name="Liu Z.J."/>
        </authorList>
    </citation>
    <scope>NUCLEOTIDE SEQUENCE [LARGE SCALE GENOMIC DNA]</scope>
    <source>
        <strain evidence="2">Lindl</strain>
    </source>
</reference>
<name>A0AAV7H896_DENCH</name>
<sequence>MAAGGGGGGSPVFLSPHLNNPSMGVRVNRGREGRAVRRPVLRHEPTGFEPDTARVAESLWPLRPGSPLRCLL</sequence>
<keyword evidence="3" id="KW-1185">Reference proteome</keyword>
<feature type="region of interest" description="Disordered" evidence="1">
    <location>
        <begin position="1"/>
        <end position="49"/>
    </location>
</feature>
<protein>
    <submittedName>
        <fullName evidence="2">Uncharacterized protein</fullName>
    </submittedName>
</protein>
<feature type="compositionally biased region" description="Basic and acidic residues" evidence="1">
    <location>
        <begin position="29"/>
        <end position="49"/>
    </location>
</feature>
<accession>A0AAV7H896</accession>
<gene>
    <name evidence="2" type="ORF">IEQ34_008282</name>
</gene>
<evidence type="ECO:0000256" key="1">
    <source>
        <dbReference type="SAM" id="MobiDB-lite"/>
    </source>
</evidence>
<organism evidence="2 3">
    <name type="scientific">Dendrobium chrysotoxum</name>
    <name type="common">Orchid</name>
    <dbReference type="NCBI Taxonomy" id="161865"/>
    <lineage>
        <taxon>Eukaryota</taxon>
        <taxon>Viridiplantae</taxon>
        <taxon>Streptophyta</taxon>
        <taxon>Embryophyta</taxon>
        <taxon>Tracheophyta</taxon>
        <taxon>Spermatophyta</taxon>
        <taxon>Magnoliopsida</taxon>
        <taxon>Liliopsida</taxon>
        <taxon>Asparagales</taxon>
        <taxon>Orchidaceae</taxon>
        <taxon>Epidendroideae</taxon>
        <taxon>Malaxideae</taxon>
        <taxon>Dendrobiinae</taxon>
        <taxon>Dendrobium</taxon>
    </lineage>
</organism>
<dbReference type="AlphaFoldDB" id="A0AAV7H896"/>